<dbReference type="AlphaFoldDB" id="A0AAD7HX29"/>
<dbReference type="Proteomes" id="UP001215598">
    <property type="component" value="Unassembled WGS sequence"/>
</dbReference>
<dbReference type="EMBL" id="JARKIB010000168">
    <property type="protein sequence ID" value="KAJ7729047.1"/>
    <property type="molecule type" value="Genomic_DNA"/>
</dbReference>
<sequence length="77" mass="8808">MFVLLTFPHLLVSSSCVLFFCCRPCLSCSLFLTFWYLGSAYFTLPLYFPLHSFPLPIPIQIVRPSIPFISTHITFSA</sequence>
<organism evidence="2 3">
    <name type="scientific">Mycena metata</name>
    <dbReference type="NCBI Taxonomy" id="1033252"/>
    <lineage>
        <taxon>Eukaryota</taxon>
        <taxon>Fungi</taxon>
        <taxon>Dikarya</taxon>
        <taxon>Basidiomycota</taxon>
        <taxon>Agaricomycotina</taxon>
        <taxon>Agaricomycetes</taxon>
        <taxon>Agaricomycetidae</taxon>
        <taxon>Agaricales</taxon>
        <taxon>Marasmiineae</taxon>
        <taxon>Mycenaceae</taxon>
        <taxon>Mycena</taxon>
    </lineage>
</organism>
<gene>
    <name evidence="2" type="ORF">B0H16DRAFT_1587752</name>
</gene>
<proteinExistence type="predicted"/>
<comment type="caution">
    <text evidence="2">The sequence shown here is derived from an EMBL/GenBank/DDBJ whole genome shotgun (WGS) entry which is preliminary data.</text>
</comment>
<name>A0AAD7HX29_9AGAR</name>
<accession>A0AAD7HX29</accession>
<reference evidence="2" key="1">
    <citation type="submission" date="2023-03" db="EMBL/GenBank/DDBJ databases">
        <title>Massive genome expansion in bonnet fungi (Mycena s.s.) driven by repeated elements and novel gene families across ecological guilds.</title>
        <authorList>
            <consortium name="Lawrence Berkeley National Laboratory"/>
            <person name="Harder C.B."/>
            <person name="Miyauchi S."/>
            <person name="Viragh M."/>
            <person name="Kuo A."/>
            <person name="Thoen E."/>
            <person name="Andreopoulos B."/>
            <person name="Lu D."/>
            <person name="Skrede I."/>
            <person name="Drula E."/>
            <person name="Henrissat B."/>
            <person name="Morin E."/>
            <person name="Kohler A."/>
            <person name="Barry K."/>
            <person name="LaButti K."/>
            <person name="Morin E."/>
            <person name="Salamov A."/>
            <person name="Lipzen A."/>
            <person name="Mereny Z."/>
            <person name="Hegedus B."/>
            <person name="Baldrian P."/>
            <person name="Stursova M."/>
            <person name="Weitz H."/>
            <person name="Taylor A."/>
            <person name="Grigoriev I.V."/>
            <person name="Nagy L.G."/>
            <person name="Martin F."/>
            <person name="Kauserud H."/>
        </authorList>
    </citation>
    <scope>NUCLEOTIDE SEQUENCE</scope>
    <source>
        <strain evidence="2">CBHHK182m</strain>
    </source>
</reference>
<evidence type="ECO:0000313" key="3">
    <source>
        <dbReference type="Proteomes" id="UP001215598"/>
    </source>
</evidence>
<keyword evidence="3" id="KW-1185">Reference proteome</keyword>
<keyword evidence="1" id="KW-0472">Membrane</keyword>
<protein>
    <submittedName>
        <fullName evidence="2">Uncharacterized protein</fullName>
    </submittedName>
</protein>
<feature type="transmembrane region" description="Helical" evidence="1">
    <location>
        <begin position="29"/>
        <end position="48"/>
    </location>
</feature>
<keyword evidence="1" id="KW-0812">Transmembrane</keyword>
<evidence type="ECO:0000256" key="1">
    <source>
        <dbReference type="SAM" id="Phobius"/>
    </source>
</evidence>
<evidence type="ECO:0000313" key="2">
    <source>
        <dbReference type="EMBL" id="KAJ7729047.1"/>
    </source>
</evidence>
<keyword evidence="1" id="KW-1133">Transmembrane helix</keyword>